<dbReference type="GO" id="GO:0006310">
    <property type="term" value="P:DNA recombination"/>
    <property type="evidence" value="ECO:0007669"/>
    <property type="project" value="InterPro"/>
</dbReference>
<dbReference type="GO" id="GO:0005524">
    <property type="term" value="F:ATP binding"/>
    <property type="evidence" value="ECO:0007669"/>
    <property type="project" value="UniProtKB-KW"/>
</dbReference>
<evidence type="ECO:0000256" key="4">
    <source>
        <dbReference type="ARBA" id="ARBA00022741"/>
    </source>
</evidence>
<keyword evidence="6" id="KW-0067">ATP-binding</keyword>
<organism evidence="12 13">
    <name type="scientific">Andreesenia angusta</name>
    <dbReference type="NCBI Taxonomy" id="39480"/>
    <lineage>
        <taxon>Bacteria</taxon>
        <taxon>Bacillati</taxon>
        <taxon>Bacillota</taxon>
        <taxon>Tissierellia</taxon>
        <taxon>Tissierellales</taxon>
        <taxon>Gottschalkiaceae</taxon>
        <taxon>Andreesenia</taxon>
    </lineage>
</organism>
<dbReference type="InterPro" id="IPR003395">
    <property type="entry name" value="RecF/RecN/SMC_N"/>
</dbReference>
<reference evidence="12 13" key="1">
    <citation type="submission" date="2016-09" db="EMBL/GenBank/DDBJ databases">
        <title>Genome sequence of Eubacterium angustum.</title>
        <authorList>
            <person name="Poehlein A."/>
            <person name="Daniel R."/>
        </authorList>
    </citation>
    <scope>NUCLEOTIDE SEQUENCE [LARGE SCALE GENOMIC DNA]</scope>
    <source>
        <strain evidence="12 13">DSM 1989</strain>
    </source>
</reference>
<dbReference type="GO" id="GO:0009432">
    <property type="term" value="P:SOS response"/>
    <property type="evidence" value="ECO:0007669"/>
    <property type="project" value="TreeGrafter"/>
</dbReference>
<dbReference type="PANTHER" id="PTHR11059">
    <property type="entry name" value="DNA REPAIR PROTEIN RECN"/>
    <property type="match status" value="1"/>
</dbReference>
<evidence type="ECO:0000256" key="6">
    <source>
        <dbReference type="ARBA" id="ARBA00022840"/>
    </source>
</evidence>
<keyword evidence="13" id="KW-1185">Reference proteome</keyword>
<dbReference type="GO" id="GO:0043590">
    <property type="term" value="C:bacterial nucleoid"/>
    <property type="evidence" value="ECO:0007669"/>
    <property type="project" value="TreeGrafter"/>
</dbReference>
<keyword evidence="4" id="KW-0547">Nucleotide-binding</keyword>
<dbReference type="PIRSF" id="PIRSF003128">
    <property type="entry name" value="RecN"/>
    <property type="match status" value="1"/>
</dbReference>
<protein>
    <recommendedName>
        <fullName evidence="3 9">DNA repair protein RecN</fullName>
    </recommendedName>
    <alternativeName>
        <fullName evidence="8 9">Recombination protein N</fullName>
    </alternativeName>
</protein>
<keyword evidence="10" id="KW-0175">Coiled coil</keyword>
<keyword evidence="5 9" id="KW-0227">DNA damage</keyword>
<dbReference type="FunFam" id="3.40.50.300:FF:000319">
    <property type="entry name" value="DNA repair protein RecN"/>
    <property type="match status" value="1"/>
</dbReference>
<dbReference type="EMBL" id="MKIE01000002">
    <property type="protein sequence ID" value="OHW62981.1"/>
    <property type="molecule type" value="Genomic_DNA"/>
</dbReference>
<dbReference type="NCBIfam" id="TIGR00634">
    <property type="entry name" value="recN"/>
    <property type="match status" value="1"/>
</dbReference>
<comment type="similarity">
    <text evidence="2 9">Belongs to the RecN family.</text>
</comment>
<dbReference type="RefSeq" id="WP_071061855.1">
    <property type="nucleotide sequence ID" value="NZ_MKIE01000002.1"/>
</dbReference>
<evidence type="ECO:0000256" key="1">
    <source>
        <dbReference type="ARBA" id="ARBA00003618"/>
    </source>
</evidence>
<evidence type="ECO:0000256" key="8">
    <source>
        <dbReference type="ARBA" id="ARBA00033408"/>
    </source>
</evidence>
<dbReference type="InterPro" id="IPR004604">
    <property type="entry name" value="DNA_recomb/repair_RecN"/>
</dbReference>
<proteinExistence type="inferred from homology"/>
<evidence type="ECO:0000256" key="2">
    <source>
        <dbReference type="ARBA" id="ARBA00009441"/>
    </source>
</evidence>
<dbReference type="Proteomes" id="UP000180254">
    <property type="component" value="Unassembled WGS sequence"/>
</dbReference>
<dbReference type="FunFam" id="3.40.50.300:FF:000356">
    <property type="entry name" value="DNA repair protein RecN"/>
    <property type="match status" value="1"/>
</dbReference>
<dbReference type="PANTHER" id="PTHR11059:SF0">
    <property type="entry name" value="DNA REPAIR PROTEIN RECN"/>
    <property type="match status" value="1"/>
</dbReference>
<feature type="coiled-coil region" evidence="10">
    <location>
        <begin position="313"/>
        <end position="368"/>
    </location>
</feature>
<evidence type="ECO:0000259" key="11">
    <source>
        <dbReference type="Pfam" id="PF02463"/>
    </source>
</evidence>
<evidence type="ECO:0000256" key="7">
    <source>
        <dbReference type="ARBA" id="ARBA00023204"/>
    </source>
</evidence>
<evidence type="ECO:0000256" key="10">
    <source>
        <dbReference type="SAM" id="Coils"/>
    </source>
</evidence>
<evidence type="ECO:0000313" key="12">
    <source>
        <dbReference type="EMBL" id="OHW62981.1"/>
    </source>
</evidence>
<dbReference type="AlphaFoldDB" id="A0A1S1V8N5"/>
<comment type="function">
    <text evidence="1 9">May be involved in recombinational repair of damaged DNA.</text>
</comment>
<evidence type="ECO:0000256" key="3">
    <source>
        <dbReference type="ARBA" id="ARBA00021315"/>
    </source>
</evidence>
<dbReference type="SUPFAM" id="SSF52540">
    <property type="entry name" value="P-loop containing nucleoside triphosphate hydrolases"/>
    <property type="match status" value="2"/>
</dbReference>
<dbReference type="OrthoDB" id="9806954at2"/>
<accession>A0A1S1V8N5</accession>
<gene>
    <name evidence="12" type="primary">recN</name>
    <name evidence="12" type="ORF">EUAN_07650</name>
</gene>
<comment type="caution">
    <text evidence="12">The sequence shown here is derived from an EMBL/GenBank/DDBJ whole genome shotgun (WGS) entry which is preliminary data.</text>
</comment>
<evidence type="ECO:0000313" key="13">
    <source>
        <dbReference type="Proteomes" id="UP000180254"/>
    </source>
</evidence>
<dbReference type="CDD" id="cd03241">
    <property type="entry name" value="ABC_RecN"/>
    <property type="match status" value="2"/>
</dbReference>
<evidence type="ECO:0000256" key="9">
    <source>
        <dbReference type="PIRNR" id="PIRNR003128"/>
    </source>
</evidence>
<feature type="domain" description="RecF/RecN/SMC N-terminal" evidence="11">
    <location>
        <begin position="1"/>
        <end position="512"/>
    </location>
</feature>
<evidence type="ECO:0000256" key="5">
    <source>
        <dbReference type="ARBA" id="ARBA00022763"/>
    </source>
</evidence>
<dbReference type="GO" id="GO:0006281">
    <property type="term" value="P:DNA repair"/>
    <property type="evidence" value="ECO:0007669"/>
    <property type="project" value="UniProtKB-KW"/>
</dbReference>
<sequence length="562" mass="63631">MITDLNIENFAIIDRISISFESGLNIITGETGTGKSIVVDAINLLLGERSDKSFIRHGHEKARIEAVFEDSYDVKLKGLLESYGIECEEDGLLLVSREIYSNGRSVARINGRAATLTMLRELVPRLLDIQSQNENQKLLHSENQLEIIDVICGAEIAELKALIKEDYMSLKAVDRKIEKLSGDEMEKERKIDLLKFQIEEIECADLKAEEEEKLTSEYKKLQANEEIEKSLERAKSELSDGIDGASIMERVYQLHTGFSRVESYDEKLKSFSEEMLAIYYQMQELGRDIKDYSLGLEYPENSLEDLGRRLDQINSLKRKYGNTVEEILEYRDEVAKELELLYDLDNEIERLKAKKVLLEENLLELSGKASALRKSHAVQFQENIERELKALNMEDSVFEVRFSERDGFSETGTDRVDFMISTNLGQPIKPISKVVSGGELSRIMLAFKNILAEKDDIATLVFDEIDAGISGRTAQLVGEKIKSVSTLHQIICITHLPQIAAMADVHFRITKGSSHELTTAEVKKLDHEEKVDEITRLIGGVSLTDTSRKHAAEMLELSSKLK</sequence>
<dbReference type="Gene3D" id="3.40.50.300">
    <property type="entry name" value="P-loop containing nucleotide triphosphate hydrolases"/>
    <property type="match status" value="2"/>
</dbReference>
<name>A0A1S1V8N5_9FIRM</name>
<dbReference type="Pfam" id="PF02463">
    <property type="entry name" value="SMC_N"/>
    <property type="match status" value="1"/>
</dbReference>
<dbReference type="InterPro" id="IPR027417">
    <property type="entry name" value="P-loop_NTPase"/>
</dbReference>
<keyword evidence="7 9" id="KW-0234">DNA repair</keyword>
<dbReference type="STRING" id="39480.EUAN_07650"/>